<proteinExistence type="predicted"/>
<dbReference type="AlphaFoldDB" id="A0A0R1L8H0"/>
<reference evidence="3 4" key="1">
    <citation type="journal article" date="2015" name="Genome Announc.">
        <title>Expanding the biotechnology potential of lactobacilli through comparative genomics of 213 strains and associated genera.</title>
        <authorList>
            <person name="Sun Z."/>
            <person name="Harris H.M."/>
            <person name="McCann A."/>
            <person name="Guo C."/>
            <person name="Argimon S."/>
            <person name="Zhang W."/>
            <person name="Yang X."/>
            <person name="Jeffery I.B."/>
            <person name="Cooney J.C."/>
            <person name="Kagawa T.F."/>
            <person name="Liu W."/>
            <person name="Song Y."/>
            <person name="Salvetti E."/>
            <person name="Wrobel A."/>
            <person name="Rasinkangas P."/>
            <person name="Parkhill J."/>
            <person name="Rea M.C."/>
            <person name="O'Sullivan O."/>
            <person name="Ritari J."/>
            <person name="Douillard F.P."/>
            <person name="Paul Ross R."/>
            <person name="Yang R."/>
            <person name="Briner A.E."/>
            <person name="Felis G.E."/>
            <person name="de Vos W.M."/>
            <person name="Barrangou R."/>
            <person name="Klaenhammer T.R."/>
            <person name="Caufield P.W."/>
            <person name="Cui Y."/>
            <person name="Zhang H."/>
            <person name="O'Toole P.W."/>
        </authorList>
    </citation>
    <scope>NUCLEOTIDE SEQUENCE [LARGE SCALE GENOMIC DNA]</scope>
    <source>
        <strain evidence="3 4">DSM 19904</strain>
    </source>
</reference>
<comment type="caution">
    <text evidence="3">The sequence shown here is derived from an EMBL/GenBank/DDBJ whole genome shotgun (WGS) entry which is preliminary data.</text>
</comment>
<evidence type="ECO:0000313" key="3">
    <source>
        <dbReference type="EMBL" id="KRK88562.1"/>
    </source>
</evidence>
<gene>
    <name evidence="3" type="ORF">FD17_GL002432</name>
</gene>
<keyword evidence="1" id="KW-0472">Membrane</keyword>
<dbReference type="Proteomes" id="UP000051581">
    <property type="component" value="Unassembled WGS sequence"/>
</dbReference>
<sequence length="305" mass="34413">MNQDKQFEKLAFKIKAKRWLITILLIIVLVPIIATIGYKASQSLSGKQSGQLMADMSINQTLISPNIQNSDLALGNTGIGGGTVISHQYKDIDGYHIPWQTVQGKYNWLSHQIQSDNLVDWGKNVAYTRTTQTKIPLFYNDQVKSPLVHKAYEISDVADMKGYVGEVALTFKQPMTYKQIKQRIPSNIQANWFWLGVSGKADPTMQDNNLLGIQSMNGTIQESDYRYFRKSLKKADDLGTYNNFSITKFAHQYAQKYPSLNKAKFAGVIVTGKTENFKPLVNQKWIAESSVGATIKRVPYIKPSF</sequence>
<dbReference type="Pfam" id="PF13791">
    <property type="entry name" value="Sigma_reg_C"/>
    <property type="match status" value="1"/>
</dbReference>
<evidence type="ECO:0000256" key="1">
    <source>
        <dbReference type="SAM" id="Phobius"/>
    </source>
</evidence>
<keyword evidence="1" id="KW-0812">Transmembrane</keyword>
<feature type="transmembrane region" description="Helical" evidence="1">
    <location>
        <begin position="20"/>
        <end position="38"/>
    </location>
</feature>
<dbReference type="OrthoDB" id="1730160at2"/>
<dbReference type="InterPro" id="IPR025672">
    <property type="entry name" value="Sigma_reg_C_dom"/>
</dbReference>
<evidence type="ECO:0000313" key="4">
    <source>
        <dbReference type="Proteomes" id="UP000051581"/>
    </source>
</evidence>
<accession>A0A0R1L8H0</accession>
<dbReference type="RefSeq" id="WP_057824815.1">
    <property type="nucleotide sequence ID" value="NZ_AZEA01000008.1"/>
</dbReference>
<keyword evidence="4" id="KW-1185">Reference proteome</keyword>
<keyword evidence="1" id="KW-1133">Transmembrane helix</keyword>
<evidence type="ECO:0000259" key="2">
    <source>
        <dbReference type="Pfam" id="PF13791"/>
    </source>
</evidence>
<name>A0A0R1L8H0_9LACO</name>
<protein>
    <submittedName>
        <fullName evidence="3">ECF-type sigma factor negative effector</fullName>
    </submittedName>
</protein>
<feature type="domain" description="Sigma factor regulator C-terminal" evidence="2">
    <location>
        <begin position="161"/>
        <end position="292"/>
    </location>
</feature>
<organism evidence="3 4">
    <name type="scientific">Lentilactobacillus sunkii DSM 19904</name>
    <dbReference type="NCBI Taxonomy" id="1423808"/>
    <lineage>
        <taxon>Bacteria</taxon>
        <taxon>Bacillati</taxon>
        <taxon>Bacillota</taxon>
        <taxon>Bacilli</taxon>
        <taxon>Lactobacillales</taxon>
        <taxon>Lactobacillaceae</taxon>
        <taxon>Lentilactobacillus</taxon>
    </lineage>
</organism>
<dbReference type="EMBL" id="AZEA01000008">
    <property type="protein sequence ID" value="KRK88562.1"/>
    <property type="molecule type" value="Genomic_DNA"/>
</dbReference>
<dbReference type="PATRIC" id="fig|1423808.3.peg.2483"/>